<name>A0ABS7PF12_9SPHN</name>
<dbReference type="PANTHER" id="PTHR45138:SF9">
    <property type="entry name" value="DIGUANYLATE CYCLASE DGCM-RELATED"/>
    <property type="match status" value="1"/>
</dbReference>
<organism evidence="6 7">
    <name type="scientific">Alteriqipengyuania abyssalis</name>
    <dbReference type="NCBI Taxonomy" id="2860200"/>
    <lineage>
        <taxon>Bacteria</taxon>
        <taxon>Pseudomonadati</taxon>
        <taxon>Pseudomonadota</taxon>
        <taxon>Alphaproteobacteria</taxon>
        <taxon>Sphingomonadales</taxon>
        <taxon>Erythrobacteraceae</taxon>
        <taxon>Alteriqipengyuania</taxon>
    </lineage>
</organism>
<dbReference type="InterPro" id="IPR050469">
    <property type="entry name" value="Diguanylate_Cyclase"/>
</dbReference>
<comment type="catalytic activity">
    <reaction evidence="2">
        <text>2 GTP = 3',3'-c-di-GMP + 2 diphosphate</text>
        <dbReference type="Rhea" id="RHEA:24898"/>
        <dbReference type="ChEBI" id="CHEBI:33019"/>
        <dbReference type="ChEBI" id="CHEBI:37565"/>
        <dbReference type="ChEBI" id="CHEBI:58805"/>
        <dbReference type="EC" id="2.7.7.65"/>
    </reaction>
</comment>
<keyword evidence="3" id="KW-0812">Transmembrane</keyword>
<reference evidence="6 7" key="1">
    <citation type="submission" date="2021-07" db="EMBL/GenBank/DDBJ databases">
        <title>Alteriqipengyuania abyssalis NZ-12B nov, sp.nov isolated from deep sea sponge in pacific ocean.</title>
        <authorList>
            <person name="Tareen S."/>
            <person name="Wink J."/>
        </authorList>
    </citation>
    <scope>NUCLEOTIDE SEQUENCE [LARGE SCALE GENOMIC DNA]</scope>
    <source>
        <strain evidence="6 7">NZ-12B</strain>
    </source>
</reference>
<feature type="domain" description="GGDEF" evidence="5">
    <location>
        <begin position="482"/>
        <end position="614"/>
    </location>
</feature>
<gene>
    <name evidence="6" type="ORF">KYN89_08420</name>
</gene>
<feature type="chain" id="PRO_5046544901" description="diguanylate cyclase" evidence="4">
    <location>
        <begin position="30"/>
        <end position="635"/>
    </location>
</feature>
<evidence type="ECO:0000256" key="3">
    <source>
        <dbReference type="SAM" id="Phobius"/>
    </source>
</evidence>
<dbReference type="EMBL" id="JAHWXP010000002">
    <property type="protein sequence ID" value="MBY8337073.1"/>
    <property type="molecule type" value="Genomic_DNA"/>
</dbReference>
<keyword evidence="3" id="KW-1133">Transmembrane helix</keyword>
<dbReference type="GO" id="GO:0052621">
    <property type="term" value="F:diguanylate cyclase activity"/>
    <property type="evidence" value="ECO:0007669"/>
    <property type="project" value="UniProtKB-EC"/>
</dbReference>
<dbReference type="PROSITE" id="PS50887">
    <property type="entry name" value="GGDEF"/>
    <property type="match status" value="1"/>
</dbReference>
<dbReference type="InterPro" id="IPR011990">
    <property type="entry name" value="TPR-like_helical_dom_sf"/>
</dbReference>
<keyword evidence="3" id="KW-0472">Membrane</keyword>
<evidence type="ECO:0000313" key="7">
    <source>
        <dbReference type="Proteomes" id="UP000759298"/>
    </source>
</evidence>
<dbReference type="Pfam" id="PF00990">
    <property type="entry name" value="GGDEF"/>
    <property type="match status" value="1"/>
</dbReference>
<evidence type="ECO:0000256" key="1">
    <source>
        <dbReference type="ARBA" id="ARBA00012528"/>
    </source>
</evidence>
<dbReference type="InterPro" id="IPR029787">
    <property type="entry name" value="Nucleotide_cyclase"/>
</dbReference>
<dbReference type="SUPFAM" id="SSF55073">
    <property type="entry name" value="Nucleotide cyclase"/>
    <property type="match status" value="1"/>
</dbReference>
<feature type="transmembrane region" description="Helical" evidence="3">
    <location>
        <begin position="419"/>
        <end position="442"/>
    </location>
</feature>
<accession>A0ABS7PF12</accession>
<sequence length="635" mass="68888">MYHLRPAWLRQAFFLIALACAVCAGQASACVGSADPLIQRLEIEVGRNPLAALDSIAQEIADTDPLDKRRLAELYIVQAKALNMGGLDSAPALKKARSAASKLSERAPANILLQMNAYYDLPDDRAKRKALASLVRSYQSLPDGSSAKTCRAVDLAFNYSFQEKPREAFTFASQAYLNSADDKSSPARAEAASALAYLVSNSHDFDYAKQLHSEALAIQLKLGMSDLAANELLVRGYTELKDGDWIKAVADFRESAKQARSYDNQYAVDYALLGVCQAALEGGKIADAAPECERAYQGLGKPDEAMALPATALMAKLLVERGDPGRALAILDPMIAKGKQENASDDWLLALEIRAQALFALGRNAQAYEQMREASEAAKAFHDTEMQSGTAALQARFQTRELQHRLAEEERASSTRLRLAIAVIAGSTTTLLLLGTLIFFLLRNRRRFRRLAMTDPLTGLANRRATLERVSASLPGPDAPQPRASFALLDIDHFKSCNDTFGHDAGDQVLSQFARVVERCVRPTDIVGRWGGEEFLVILPATGLEDARDIIERVRSEAALEEFDFAPGYRLRFSAGIAMPSEAGGLTDACLKLADRRLYAAKHHGRNRTCIDAGIAWAGPPAPPSSAGSGSARAA</sequence>
<evidence type="ECO:0000256" key="2">
    <source>
        <dbReference type="ARBA" id="ARBA00034247"/>
    </source>
</evidence>
<dbReference type="SUPFAM" id="SSF48452">
    <property type="entry name" value="TPR-like"/>
    <property type="match status" value="1"/>
</dbReference>
<dbReference type="Gene3D" id="1.25.40.10">
    <property type="entry name" value="Tetratricopeptide repeat domain"/>
    <property type="match status" value="1"/>
</dbReference>
<dbReference type="InterPro" id="IPR043128">
    <property type="entry name" value="Rev_trsase/Diguanyl_cyclase"/>
</dbReference>
<dbReference type="Gene3D" id="3.30.70.270">
    <property type="match status" value="1"/>
</dbReference>
<feature type="signal peptide" evidence="4">
    <location>
        <begin position="1"/>
        <end position="29"/>
    </location>
</feature>
<evidence type="ECO:0000313" key="6">
    <source>
        <dbReference type="EMBL" id="MBY8337073.1"/>
    </source>
</evidence>
<dbReference type="InterPro" id="IPR000160">
    <property type="entry name" value="GGDEF_dom"/>
</dbReference>
<dbReference type="SMART" id="SM00267">
    <property type="entry name" value="GGDEF"/>
    <property type="match status" value="1"/>
</dbReference>
<dbReference type="NCBIfam" id="TIGR00254">
    <property type="entry name" value="GGDEF"/>
    <property type="match status" value="1"/>
</dbReference>
<keyword evidence="7" id="KW-1185">Reference proteome</keyword>
<evidence type="ECO:0000256" key="4">
    <source>
        <dbReference type="SAM" id="SignalP"/>
    </source>
</evidence>
<keyword evidence="6" id="KW-0548">Nucleotidyltransferase</keyword>
<comment type="caution">
    <text evidence="6">The sequence shown here is derived from an EMBL/GenBank/DDBJ whole genome shotgun (WGS) entry which is preliminary data.</text>
</comment>
<dbReference type="CDD" id="cd01949">
    <property type="entry name" value="GGDEF"/>
    <property type="match status" value="1"/>
</dbReference>
<protein>
    <recommendedName>
        <fullName evidence="1">diguanylate cyclase</fullName>
        <ecNumber evidence="1">2.7.7.65</ecNumber>
    </recommendedName>
</protein>
<evidence type="ECO:0000259" key="5">
    <source>
        <dbReference type="PROSITE" id="PS50887"/>
    </source>
</evidence>
<dbReference type="PANTHER" id="PTHR45138">
    <property type="entry name" value="REGULATORY COMPONENTS OF SENSORY TRANSDUCTION SYSTEM"/>
    <property type="match status" value="1"/>
</dbReference>
<dbReference type="EC" id="2.7.7.65" evidence="1"/>
<dbReference type="Proteomes" id="UP000759298">
    <property type="component" value="Unassembled WGS sequence"/>
</dbReference>
<keyword evidence="4" id="KW-0732">Signal</keyword>
<proteinExistence type="predicted"/>
<keyword evidence="6" id="KW-0808">Transferase</keyword>